<accession>A0A914HFJ4</accession>
<protein>
    <submittedName>
        <fullName evidence="3">Uncharacterized protein</fullName>
    </submittedName>
</protein>
<evidence type="ECO:0000256" key="1">
    <source>
        <dbReference type="SAM" id="MobiDB-lite"/>
    </source>
</evidence>
<feature type="region of interest" description="Disordered" evidence="1">
    <location>
        <begin position="132"/>
        <end position="151"/>
    </location>
</feature>
<proteinExistence type="predicted"/>
<sequence length="171" mass="18494">MELIKIVLFPKSRVADVSNALIITEGLTGNRTSPAERKVPPVPQGRVPDAVLEDKTRLDQVEAALYRLGLNDLTHCTLTPTLPRWPASNVQSFMAYARLALRAVSSCKRLAKAPVEPGQTLVVEMWRHDAAGGHGDDNNMNGTGPNGNANNNRVLFQTKVKETGKVSVGSV</sequence>
<dbReference type="AlphaFoldDB" id="A0A914HFJ4"/>
<reference evidence="3" key="1">
    <citation type="submission" date="2022-11" db="UniProtKB">
        <authorList>
            <consortium name="WormBaseParasite"/>
        </authorList>
    </citation>
    <scope>IDENTIFICATION</scope>
</reference>
<keyword evidence="2" id="KW-1185">Reference proteome</keyword>
<organism evidence="2 3">
    <name type="scientific">Globodera rostochiensis</name>
    <name type="common">Golden nematode worm</name>
    <name type="synonym">Heterodera rostochiensis</name>
    <dbReference type="NCBI Taxonomy" id="31243"/>
    <lineage>
        <taxon>Eukaryota</taxon>
        <taxon>Metazoa</taxon>
        <taxon>Ecdysozoa</taxon>
        <taxon>Nematoda</taxon>
        <taxon>Chromadorea</taxon>
        <taxon>Rhabditida</taxon>
        <taxon>Tylenchina</taxon>
        <taxon>Tylenchomorpha</taxon>
        <taxon>Tylenchoidea</taxon>
        <taxon>Heteroderidae</taxon>
        <taxon>Heteroderinae</taxon>
        <taxon>Globodera</taxon>
    </lineage>
</organism>
<dbReference type="WBParaSite" id="Gr19_v10_g16159.t1">
    <property type="protein sequence ID" value="Gr19_v10_g16159.t1"/>
    <property type="gene ID" value="Gr19_v10_g16159"/>
</dbReference>
<dbReference type="Proteomes" id="UP000887572">
    <property type="component" value="Unplaced"/>
</dbReference>
<evidence type="ECO:0000313" key="3">
    <source>
        <dbReference type="WBParaSite" id="Gr19_v10_g16159.t1"/>
    </source>
</evidence>
<name>A0A914HFJ4_GLORO</name>
<feature type="compositionally biased region" description="Low complexity" evidence="1">
    <location>
        <begin position="138"/>
        <end position="151"/>
    </location>
</feature>
<evidence type="ECO:0000313" key="2">
    <source>
        <dbReference type="Proteomes" id="UP000887572"/>
    </source>
</evidence>